<feature type="compositionally biased region" description="Low complexity" evidence="6">
    <location>
        <begin position="389"/>
        <end position="398"/>
    </location>
</feature>
<dbReference type="GO" id="GO:0005524">
    <property type="term" value="F:ATP binding"/>
    <property type="evidence" value="ECO:0007669"/>
    <property type="project" value="UniProtKB-KW"/>
</dbReference>
<dbReference type="SUPFAM" id="SSF53067">
    <property type="entry name" value="Actin-like ATPase domain"/>
    <property type="match status" value="2"/>
</dbReference>
<dbReference type="RefSeq" id="WP_203905689.1">
    <property type="nucleotide sequence ID" value="NZ_BOPF01000072.1"/>
</dbReference>
<dbReference type="Gene3D" id="3.90.640.10">
    <property type="entry name" value="Actin, Chain A, domain 4"/>
    <property type="match status" value="1"/>
</dbReference>
<dbReference type="Pfam" id="PF03815">
    <property type="entry name" value="LCCL"/>
    <property type="match status" value="1"/>
</dbReference>
<keyword evidence="7" id="KW-0812">Transmembrane</keyword>
<keyword evidence="10" id="KW-1185">Reference proteome</keyword>
<feature type="compositionally biased region" description="Pro residues" evidence="6">
    <location>
        <begin position="467"/>
        <end position="484"/>
    </location>
</feature>
<keyword evidence="7" id="KW-0472">Membrane</keyword>
<dbReference type="Gene3D" id="3.30.420.40">
    <property type="match status" value="2"/>
</dbReference>
<dbReference type="PANTHER" id="PTHR42749">
    <property type="entry name" value="CELL SHAPE-DETERMINING PROTEIN MREB"/>
    <property type="match status" value="1"/>
</dbReference>
<evidence type="ECO:0000256" key="5">
    <source>
        <dbReference type="ARBA" id="ARBA00023186"/>
    </source>
</evidence>
<dbReference type="SMART" id="SM00603">
    <property type="entry name" value="LCCL"/>
    <property type="match status" value="1"/>
</dbReference>
<evidence type="ECO:0000313" key="10">
    <source>
        <dbReference type="Proteomes" id="UP000619260"/>
    </source>
</evidence>
<feature type="region of interest" description="Disordered" evidence="6">
    <location>
        <begin position="373"/>
        <end position="409"/>
    </location>
</feature>
<dbReference type="InterPro" id="IPR004043">
    <property type="entry name" value="LCCL"/>
</dbReference>
<dbReference type="PROSITE" id="PS50820">
    <property type="entry name" value="LCCL"/>
    <property type="match status" value="1"/>
</dbReference>
<dbReference type="Proteomes" id="UP000619260">
    <property type="component" value="Unassembled WGS sequence"/>
</dbReference>
<keyword evidence="5" id="KW-0143">Chaperone</keyword>
<evidence type="ECO:0000256" key="2">
    <source>
        <dbReference type="ARBA" id="ARBA00022741"/>
    </source>
</evidence>
<dbReference type="EMBL" id="BOPF01000072">
    <property type="protein sequence ID" value="GIJ52291.1"/>
    <property type="molecule type" value="Genomic_DNA"/>
</dbReference>
<keyword evidence="2" id="KW-0547">Nucleotide-binding</keyword>
<dbReference type="Pfam" id="PF00012">
    <property type="entry name" value="HSP70"/>
    <property type="match status" value="1"/>
</dbReference>
<dbReference type="SUPFAM" id="SSF69848">
    <property type="entry name" value="LCCL domain"/>
    <property type="match status" value="1"/>
</dbReference>
<dbReference type="PANTHER" id="PTHR42749:SF1">
    <property type="entry name" value="CELL SHAPE-DETERMINING PROTEIN MREB"/>
    <property type="match status" value="1"/>
</dbReference>
<dbReference type="PROSITE" id="PS01036">
    <property type="entry name" value="HSP70_3"/>
    <property type="match status" value="1"/>
</dbReference>
<protein>
    <recommendedName>
        <fullName evidence="8">LCCL domain-containing protein</fullName>
    </recommendedName>
</protein>
<evidence type="ECO:0000313" key="9">
    <source>
        <dbReference type="EMBL" id="GIJ52291.1"/>
    </source>
</evidence>
<evidence type="ECO:0000256" key="3">
    <source>
        <dbReference type="ARBA" id="ARBA00022840"/>
    </source>
</evidence>
<evidence type="ECO:0000256" key="4">
    <source>
        <dbReference type="ARBA" id="ARBA00023016"/>
    </source>
</evidence>
<keyword evidence="3" id="KW-0067">ATP-binding</keyword>
<keyword evidence="7" id="KW-1133">Transmembrane helix</keyword>
<dbReference type="InterPro" id="IPR018181">
    <property type="entry name" value="Heat_shock_70_CS"/>
</dbReference>
<feature type="domain" description="LCCL" evidence="8">
    <location>
        <begin position="569"/>
        <end position="621"/>
    </location>
</feature>
<dbReference type="AlphaFoldDB" id="A0A8J3YVF3"/>
<sequence length="635" mass="63673">MHPAGLRLGIDFGTSNTAAVLAYPDGQIRSLLFDGSPSLPSAVCRDPSGALLVGRDAVYAARANPESYEPNPKRRIDEYAVLLGDAEVPVADLIAAVLGRVVTEAHRVAGGAPLAVTITYPAAWAQTRRAILVAAAERAGLRGPVLVPEPIAAATSFVEIVGAAVPPGQSVVVYDLGAGTFDATVVRRGPNGFEVLAAEGLAQGGGLDVDAAIVGYLGAVHGANHPDVWARLTRPATPADRRAHRLLWDDVRSAKEMLSRTTSTVINVPLTDEDVLLARTQLEQLARPLLENTIAATRAALAAARVTPNDVAGVFLVGGGSRIPLVATMLHQSLGRPPTVVESPELVVAQGSVRTVGTLSVAYGGYPAGQQTPPAGYAHGAPPQPAQPASPGFTPAGPQGAGYAGGQQSVAGAHAASGFASGVPTSGAPGQATPPWGGAPVSAAPGGIVSGPPAQSPPWSAASGARPPLPPAGGPPGPGSPRPPGAGRMPKGLVAVFVAAGVLVCGGAVAGIFALLPDEGADGADGTASPPPGRVAADVTWQTNGTEFGGSKVGTRVSFACPASGRAYDVWGTDAYTLDSSVCTAAVHSGKITFGSGGSVVIEILPGGANFKGSTKNGVTTKDWAAYVGNTYRFA</sequence>
<feature type="transmembrane region" description="Helical" evidence="7">
    <location>
        <begin position="492"/>
        <end position="516"/>
    </location>
</feature>
<organism evidence="9 10">
    <name type="scientific">Virgisporangium aliadipatigenens</name>
    <dbReference type="NCBI Taxonomy" id="741659"/>
    <lineage>
        <taxon>Bacteria</taxon>
        <taxon>Bacillati</taxon>
        <taxon>Actinomycetota</taxon>
        <taxon>Actinomycetes</taxon>
        <taxon>Micromonosporales</taxon>
        <taxon>Micromonosporaceae</taxon>
        <taxon>Virgisporangium</taxon>
    </lineage>
</organism>
<dbReference type="PRINTS" id="PR00301">
    <property type="entry name" value="HEATSHOCK70"/>
</dbReference>
<keyword evidence="4" id="KW-0346">Stress response</keyword>
<evidence type="ECO:0000256" key="1">
    <source>
        <dbReference type="ARBA" id="ARBA00007381"/>
    </source>
</evidence>
<evidence type="ECO:0000256" key="7">
    <source>
        <dbReference type="SAM" id="Phobius"/>
    </source>
</evidence>
<proteinExistence type="inferred from homology"/>
<comment type="similarity">
    <text evidence="1">Belongs to the heat shock protein 70 family.</text>
</comment>
<feature type="compositionally biased region" description="Low complexity" evidence="6">
    <location>
        <begin position="450"/>
        <end position="466"/>
    </location>
</feature>
<comment type="caution">
    <text evidence="9">The sequence shown here is derived from an EMBL/GenBank/DDBJ whole genome shotgun (WGS) entry which is preliminary data.</text>
</comment>
<reference evidence="9" key="1">
    <citation type="submission" date="2021-01" db="EMBL/GenBank/DDBJ databases">
        <title>Whole genome shotgun sequence of Virgisporangium aliadipatigenens NBRC 105644.</title>
        <authorList>
            <person name="Komaki H."/>
            <person name="Tamura T."/>
        </authorList>
    </citation>
    <scope>NUCLEOTIDE SEQUENCE</scope>
    <source>
        <strain evidence="9">NBRC 105644</strain>
    </source>
</reference>
<dbReference type="GO" id="GO:0140662">
    <property type="term" value="F:ATP-dependent protein folding chaperone"/>
    <property type="evidence" value="ECO:0007669"/>
    <property type="project" value="InterPro"/>
</dbReference>
<accession>A0A8J3YVF3</accession>
<gene>
    <name evidence="9" type="ORF">Val02_91770</name>
</gene>
<evidence type="ECO:0000259" key="8">
    <source>
        <dbReference type="PROSITE" id="PS50820"/>
    </source>
</evidence>
<dbReference type="InterPro" id="IPR013126">
    <property type="entry name" value="Hsp_70_fam"/>
</dbReference>
<feature type="region of interest" description="Disordered" evidence="6">
    <location>
        <begin position="422"/>
        <end position="486"/>
    </location>
</feature>
<dbReference type="Gene3D" id="2.170.130.20">
    <property type="entry name" value="LCCL-like domain"/>
    <property type="match status" value="1"/>
</dbReference>
<dbReference type="InterPro" id="IPR036609">
    <property type="entry name" value="LCCL_sf"/>
</dbReference>
<name>A0A8J3YVF3_9ACTN</name>
<dbReference type="InterPro" id="IPR043129">
    <property type="entry name" value="ATPase_NBD"/>
</dbReference>
<evidence type="ECO:0000256" key="6">
    <source>
        <dbReference type="SAM" id="MobiDB-lite"/>
    </source>
</evidence>